<dbReference type="Pfam" id="PF00633">
    <property type="entry name" value="HHH"/>
    <property type="match status" value="1"/>
</dbReference>
<keyword evidence="13" id="KW-0540">Nuclease</keyword>
<keyword evidence="3 10" id="KW-0479">Metal-binding</keyword>
<dbReference type="Proteomes" id="UP000449193">
    <property type="component" value="Unassembled WGS sequence"/>
</dbReference>
<dbReference type="AlphaFoldDB" id="A0A6I3QKU7"/>
<feature type="binding site" evidence="10">
    <location>
        <position position="203"/>
    </location>
    <ligand>
        <name>[4Fe-4S] cluster</name>
        <dbReference type="ChEBI" id="CHEBI:49883"/>
    </ligand>
</feature>
<dbReference type="SMART" id="SM00478">
    <property type="entry name" value="ENDO3c"/>
    <property type="match status" value="1"/>
</dbReference>
<feature type="domain" description="HhH-GPD" evidence="11">
    <location>
        <begin position="46"/>
        <end position="194"/>
    </location>
</feature>
<keyword evidence="10" id="KW-0238">DNA-binding</keyword>
<evidence type="ECO:0000313" key="17">
    <source>
        <dbReference type="Proteomes" id="UP000472755"/>
    </source>
</evidence>
<dbReference type="PANTHER" id="PTHR10359:SF18">
    <property type="entry name" value="ENDONUCLEASE III"/>
    <property type="match status" value="1"/>
</dbReference>
<keyword evidence="8 10" id="KW-0234">DNA repair</keyword>
<evidence type="ECO:0000256" key="4">
    <source>
        <dbReference type="ARBA" id="ARBA00022763"/>
    </source>
</evidence>
<reference evidence="16 17" key="1">
    <citation type="journal article" date="2019" name="Nat. Med.">
        <title>A library of human gut bacterial isolates paired with longitudinal multiomics data enables mechanistic microbiome research.</title>
        <authorList>
            <person name="Poyet M."/>
            <person name="Groussin M."/>
            <person name="Gibbons S.M."/>
            <person name="Avila-Pacheco J."/>
            <person name="Jiang X."/>
            <person name="Kearney S.M."/>
            <person name="Perrotta A.R."/>
            <person name="Berdy B."/>
            <person name="Zhao S."/>
            <person name="Lieberman T.D."/>
            <person name="Swanson P.K."/>
            <person name="Smith M."/>
            <person name="Roesemann S."/>
            <person name="Alexander J.E."/>
            <person name="Rich S.A."/>
            <person name="Livny J."/>
            <person name="Vlamakis H."/>
            <person name="Clish C."/>
            <person name="Bullock K."/>
            <person name="Deik A."/>
            <person name="Scott J."/>
            <person name="Pierce K.A."/>
            <person name="Xavier R.J."/>
            <person name="Alm E.J."/>
        </authorList>
    </citation>
    <scope>NUCLEOTIDE SEQUENCE [LARGE SCALE GENOMIC DNA]</scope>
    <source>
        <strain evidence="13 17">BIOML-A4</strain>
        <strain evidence="14 16">BIOML-A7</strain>
    </source>
</reference>
<sequence>MQQGGVFLRTKADTRLIVERLKKEYPVSECSLAYDDAWQLLVSVRLSAQCTDARVNIVTKDLFAKYPTLEALAAAGPDAIEAIIKPCGLGKSKARDLAGMANMLLREYGGKVPQAMEDLLRLPGVGRKSANLIRGDIFHLPAVVADTHCIRMANRIGFVTDTTDPVQVERALVKVLPPEESNDFCHRCVMHGRVVCTARKALCEVCCLQDVCRTGKKTIKQETLEELV</sequence>
<evidence type="ECO:0000256" key="10">
    <source>
        <dbReference type="HAMAP-Rule" id="MF_00942"/>
    </source>
</evidence>
<dbReference type="PIRSF" id="PIRSF001435">
    <property type="entry name" value="Nth"/>
    <property type="match status" value="1"/>
</dbReference>
<keyword evidence="7 10" id="KW-0411">Iron-sulfur</keyword>
<evidence type="ECO:0000256" key="8">
    <source>
        <dbReference type="ARBA" id="ARBA00023204"/>
    </source>
</evidence>
<proteinExistence type="inferred from homology"/>
<evidence type="ECO:0000256" key="5">
    <source>
        <dbReference type="ARBA" id="ARBA00022801"/>
    </source>
</evidence>
<dbReference type="GO" id="GO:0051539">
    <property type="term" value="F:4 iron, 4 sulfur cluster binding"/>
    <property type="evidence" value="ECO:0007669"/>
    <property type="project" value="UniProtKB-UniRule"/>
</dbReference>
<comment type="cofactor">
    <cofactor evidence="10">
        <name>[4Fe-4S] cluster</name>
        <dbReference type="ChEBI" id="CHEBI:49883"/>
    </cofactor>
    <text evidence="10">Binds 1 [4Fe-4S] cluster.</text>
</comment>
<dbReference type="GO" id="GO:0046872">
    <property type="term" value="F:metal ion binding"/>
    <property type="evidence" value="ECO:0007669"/>
    <property type="project" value="UniProtKB-KW"/>
</dbReference>
<dbReference type="InterPro" id="IPR005759">
    <property type="entry name" value="Nth"/>
</dbReference>
<evidence type="ECO:0000256" key="1">
    <source>
        <dbReference type="ARBA" id="ARBA00008343"/>
    </source>
</evidence>
<feature type="binding site" evidence="10">
    <location>
        <position position="196"/>
    </location>
    <ligand>
        <name>[4Fe-4S] cluster</name>
        <dbReference type="ChEBI" id="CHEBI:49883"/>
    </ligand>
</feature>
<name>A0A6I3QKU7_9FIRM</name>
<dbReference type="InterPro" id="IPR003651">
    <property type="entry name" value="Endonuclease3_FeS-loop_motif"/>
</dbReference>
<reference evidence="12 15" key="2">
    <citation type="submission" date="2019-08" db="EMBL/GenBank/DDBJ databases">
        <title>In-depth cultivation of the pig gut microbiome towards novel bacterial diversity and tailored functional studies.</title>
        <authorList>
            <person name="Wylensek D."/>
            <person name="Hitch T.C.A."/>
            <person name="Clavel T."/>
        </authorList>
    </citation>
    <scope>NUCLEOTIDE SEQUENCE [LARGE SCALE GENOMIC DNA]</scope>
    <source>
        <strain evidence="12 15">WCA3-601-WT-6J</strain>
    </source>
</reference>
<dbReference type="EMBL" id="VUNJ01000003">
    <property type="protein sequence ID" value="MST91095.1"/>
    <property type="molecule type" value="Genomic_DNA"/>
</dbReference>
<dbReference type="SMART" id="SM00525">
    <property type="entry name" value="FES"/>
    <property type="match status" value="1"/>
</dbReference>
<dbReference type="InterPro" id="IPR011257">
    <property type="entry name" value="DNA_glycosylase"/>
</dbReference>
<dbReference type="GO" id="GO:0019104">
    <property type="term" value="F:DNA N-glycosylase activity"/>
    <property type="evidence" value="ECO:0007669"/>
    <property type="project" value="UniProtKB-UniRule"/>
</dbReference>
<evidence type="ECO:0000256" key="7">
    <source>
        <dbReference type="ARBA" id="ARBA00023014"/>
    </source>
</evidence>
<dbReference type="EMBL" id="WMZR01000004">
    <property type="protein sequence ID" value="MTS50788.1"/>
    <property type="molecule type" value="Genomic_DNA"/>
</dbReference>
<dbReference type="GO" id="GO:0003677">
    <property type="term" value="F:DNA binding"/>
    <property type="evidence" value="ECO:0007669"/>
    <property type="project" value="UniProtKB-UniRule"/>
</dbReference>
<dbReference type="Pfam" id="PF00730">
    <property type="entry name" value="HhH-GPD"/>
    <property type="match status" value="1"/>
</dbReference>
<dbReference type="PANTHER" id="PTHR10359">
    <property type="entry name" value="A/G-SPECIFIC ADENINE GLYCOSYLASE/ENDONUCLEASE III"/>
    <property type="match status" value="1"/>
</dbReference>
<dbReference type="Gene3D" id="1.10.1670.10">
    <property type="entry name" value="Helix-hairpin-Helix base-excision DNA repair enzymes (C-terminal)"/>
    <property type="match status" value="1"/>
</dbReference>
<dbReference type="Proteomes" id="UP000472755">
    <property type="component" value="Unassembled WGS sequence"/>
</dbReference>
<keyword evidence="9 10" id="KW-0326">Glycosidase</keyword>
<dbReference type="GO" id="GO:0140078">
    <property type="term" value="F:class I DNA-(apurinic or apyrimidinic site) endonuclease activity"/>
    <property type="evidence" value="ECO:0007669"/>
    <property type="project" value="UniProtKB-EC"/>
</dbReference>
<evidence type="ECO:0000256" key="2">
    <source>
        <dbReference type="ARBA" id="ARBA00022485"/>
    </source>
</evidence>
<protein>
    <recommendedName>
        <fullName evidence="10">Endonuclease III</fullName>
        <ecNumber evidence="10">4.2.99.18</ecNumber>
    </recommendedName>
    <alternativeName>
        <fullName evidence="10">DNA-(apurinic or apyrimidinic site) lyase</fullName>
    </alternativeName>
</protein>
<dbReference type="InterPro" id="IPR000445">
    <property type="entry name" value="HhH_motif"/>
</dbReference>
<dbReference type="HAMAP" id="MF_00942">
    <property type="entry name" value="Nth"/>
    <property type="match status" value="1"/>
</dbReference>
<evidence type="ECO:0000256" key="6">
    <source>
        <dbReference type="ARBA" id="ARBA00023004"/>
    </source>
</evidence>
<comment type="similarity">
    <text evidence="1 10">Belongs to the Nth/MutY family.</text>
</comment>
<evidence type="ECO:0000313" key="14">
    <source>
        <dbReference type="EMBL" id="MTS50788.1"/>
    </source>
</evidence>
<comment type="catalytic activity">
    <reaction evidence="10">
        <text>2'-deoxyribonucleotide-(2'-deoxyribose 5'-phosphate)-2'-deoxyribonucleotide-DNA = a 3'-end 2'-deoxyribonucleotide-(2,3-dehydro-2,3-deoxyribose 5'-phosphate)-DNA + a 5'-end 5'-phospho-2'-deoxyribonucleoside-DNA + H(+)</text>
        <dbReference type="Rhea" id="RHEA:66592"/>
        <dbReference type="Rhea" id="RHEA-COMP:13180"/>
        <dbReference type="Rhea" id="RHEA-COMP:16897"/>
        <dbReference type="Rhea" id="RHEA-COMP:17067"/>
        <dbReference type="ChEBI" id="CHEBI:15378"/>
        <dbReference type="ChEBI" id="CHEBI:136412"/>
        <dbReference type="ChEBI" id="CHEBI:157695"/>
        <dbReference type="ChEBI" id="CHEBI:167181"/>
        <dbReference type="EC" id="4.2.99.18"/>
    </reaction>
</comment>
<dbReference type="FunFam" id="1.10.340.30:FF:000001">
    <property type="entry name" value="Endonuclease III"/>
    <property type="match status" value="1"/>
</dbReference>
<feature type="binding site" evidence="10">
    <location>
        <position position="206"/>
    </location>
    <ligand>
        <name>[4Fe-4S] cluster</name>
        <dbReference type="ChEBI" id="CHEBI:49883"/>
    </ligand>
</feature>
<evidence type="ECO:0000313" key="16">
    <source>
        <dbReference type="Proteomes" id="UP000449193"/>
    </source>
</evidence>
<accession>A0A6I3QKU7</accession>
<dbReference type="SUPFAM" id="SSF48150">
    <property type="entry name" value="DNA-glycosylase"/>
    <property type="match status" value="1"/>
</dbReference>
<dbReference type="Proteomes" id="UP000431913">
    <property type="component" value="Unassembled WGS sequence"/>
</dbReference>
<keyword evidence="10" id="KW-0456">Lyase</keyword>
<evidence type="ECO:0000313" key="15">
    <source>
        <dbReference type="Proteomes" id="UP000431913"/>
    </source>
</evidence>
<evidence type="ECO:0000313" key="12">
    <source>
        <dbReference type="EMBL" id="MST91095.1"/>
    </source>
</evidence>
<feature type="binding site" evidence="10">
    <location>
        <position position="212"/>
    </location>
    <ligand>
        <name>[4Fe-4S] cluster</name>
        <dbReference type="ChEBI" id="CHEBI:49883"/>
    </ligand>
</feature>
<comment type="caution">
    <text evidence="13">The sequence shown here is derived from an EMBL/GenBank/DDBJ whole genome shotgun (WGS) entry which is preliminary data.</text>
</comment>
<keyword evidence="5 10" id="KW-0378">Hydrolase</keyword>
<dbReference type="EMBL" id="WMZU01000023">
    <property type="protein sequence ID" value="MTS28280.1"/>
    <property type="molecule type" value="Genomic_DNA"/>
</dbReference>
<organism evidence="13 17">
    <name type="scientific">Ruthenibacterium lactatiformans</name>
    <dbReference type="NCBI Taxonomy" id="1550024"/>
    <lineage>
        <taxon>Bacteria</taxon>
        <taxon>Bacillati</taxon>
        <taxon>Bacillota</taxon>
        <taxon>Clostridia</taxon>
        <taxon>Eubacteriales</taxon>
        <taxon>Oscillospiraceae</taxon>
        <taxon>Ruthenibacterium</taxon>
    </lineage>
</organism>
<evidence type="ECO:0000256" key="3">
    <source>
        <dbReference type="ARBA" id="ARBA00022723"/>
    </source>
</evidence>
<dbReference type="EC" id="4.2.99.18" evidence="10"/>
<evidence type="ECO:0000313" key="13">
    <source>
        <dbReference type="EMBL" id="MTS28280.1"/>
    </source>
</evidence>
<keyword evidence="4 10" id="KW-0227">DNA damage</keyword>
<dbReference type="InterPro" id="IPR003265">
    <property type="entry name" value="HhH-GPD_domain"/>
</dbReference>
<keyword evidence="2 10" id="KW-0004">4Fe-4S</keyword>
<evidence type="ECO:0000259" key="11">
    <source>
        <dbReference type="SMART" id="SM00478"/>
    </source>
</evidence>
<dbReference type="InterPro" id="IPR023170">
    <property type="entry name" value="HhH_base_excis_C"/>
</dbReference>
<comment type="function">
    <text evidence="10">DNA repair enzyme that has both DNA N-glycosylase activity and AP-lyase activity. The DNA N-glycosylase activity releases various damaged pyrimidines from DNA by cleaving the N-glycosidic bond, leaving an AP (apurinic/apyrimidinic) site. The AP-lyase activity cleaves the phosphodiester bond 3' to the AP site by a beta-elimination, leaving a 3'-terminal unsaturated sugar and a product with a terminal 5'-phosphate.</text>
</comment>
<keyword evidence="13" id="KW-0255">Endonuclease</keyword>
<dbReference type="Gene3D" id="1.10.340.30">
    <property type="entry name" value="Hypothetical protein, domain 2"/>
    <property type="match status" value="1"/>
</dbReference>
<gene>
    <name evidence="10" type="primary">nth</name>
    <name evidence="12" type="ORF">FYJ76_03965</name>
    <name evidence="14" type="ORF">GMD52_04435</name>
    <name evidence="13" type="ORF">GMD59_13430</name>
</gene>
<keyword evidence="6 10" id="KW-0408">Iron</keyword>
<dbReference type="GO" id="GO:0006285">
    <property type="term" value="P:base-excision repair, AP site formation"/>
    <property type="evidence" value="ECO:0007669"/>
    <property type="project" value="TreeGrafter"/>
</dbReference>
<dbReference type="CDD" id="cd00056">
    <property type="entry name" value="ENDO3c"/>
    <property type="match status" value="1"/>
</dbReference>
<evidence type="ECO:0000256" key="9">
    <source>
        <dbReference type="ARBA" id="ARBA00023295"/>
    </source>
</evidence>